<dbReference type="Pfam" id="PF10636">
    <property type="entry name" value="hemP"/>
    <property type="match status" value="1"/>
</dbReference>
<dbReference type="KEGG" id="azo:azo0618"/>
<accession>A1K330</accession>
<organism evidence="2 3">
    <name type="scientific">Azoarcus sp. (strain BH72)</name>
    <dbReference type="NCBI Taxonomy" id="418699"/>
    <lineage>
        <taxon>Bacteria</taxon>
        <taxon>Pseudomonadati</taxon>
        <taxon>Pseudomonadota</taxon>
        <taxon>Betaproteobacteria</taxon>
        <taxon>Rhodocyclales</taxon>
        <taxon>Zoogloeaceae</taxon>
        <taxon>Azoarcus</taxon>
    </lineage>
</organism>
<gene>
    <name evidence="2" type="ordered locus">azo0618</name>
</gene>
<dbReference type="eggNOG" id="COG4256">
    <property type="taxonomic scope" value="Bacteria"/>
</dbReference>
<dbReference type="EMBL" id="AM406670">
    <property type="protein sequence ID" value="CAL93235.1"/>
    <property type="molecule type" value="Genomic_DNA"/>
</dbReference>
<evidence type="ECO:0000313" key="2">
    <source>
        <dbReference type="EMBL" id="CAL93235.1"/>
    </source>
</evidence>
<dbReference type="Gene3D" id="2.10.70.10">
    <property type="entry name" value="Complement Module, domain 1"/>
    <property type="match status" value="1"/>
</dbReference>
<dbReference type="HOGENOM" id="CLU_178563_0_1_4"/>
<dbReference type="RefSeq" id="WP_011764353.1">
    <property type="nucleotide sequence ID" value="NC_008702.1"/>
</dbReference>
<evidence type="ECO:0000313" key="3">
    <source>
        <dbReference type="Proteomes" id="UP000002588"/>
    </source>
</evidence>
<dbReference type="Proteomes" id="UP000002588">
    <property type="component" value="Chromosome"/>
</dbReference>
<proteinExistence type="predicted"/>
<dbReference type="STRING" id="62928.azo0618"/>
<sequence>MATESSDPCSPAVAAPRPERAVAEAPADEQGPAISSAQLLAGRPCVTIDHQGVNYVLRATRAGKLILTK</sequence>
<name>A1K330_AZOSB</name>
<dbReference type="AlphaFoldDB" id="A1K330"/>
<keyword evidence="3" id="KW-1185">Reference proteome</keyword>
<feature type="region of interest" description="Disordered" evidence="1">
    <location>
        <begin position="1"/>
        <end position="30"/>
    </location>
</feature>
<evidence type="ECO:0000256" key="1">
    <source>
        <dbReference type="SAM" id="MobiDB-lite"/>
    </source>
</evidence>
<reference evidence="2 3" key="1">
    <citation type="journal article" date="2006" name="Nat. Biotechnol.">
        <title>Complete genome of the mutualistic, N2-fixing grass endophyte Azoarcus sp. strain BH72.</title>
        <authorList>
            <person name="Krause A."/>
            <person name="Ramakumar A."/>
            <person name="Bartels D."/>
            <person name="Battistoni F."/>
            <person name="Bekel T."/>
            <person name="Boch J."/>
            <person name="Boehm M."/>
            <person name="Friedrich F."/>
            <person name="Hurek T."/>
            <person name="Krause L."/>
            <person name="Linke B."/>
            <person name="McHardy A.C."/>
            <person name="Sarkar A."/>
            <person name="Schneiker S."/>
            <person name="Syed A.A."/>
            <person name="Thauer R."/>
            <person name="Vorhoelter F.-J."/>
            <person name="Weidner S."/>
            <person name="Puehler A."/>
            <person name="Reinhold-Hurek B."/>
            <person name="Kaiser O."/>
            <person name="Goesmann A."/>
        </authorList>
    </citation>
    <scope>NUCLEOTIDE SEQUENCE [LARGE SCALE GENOMIC DNA]</scope>
    <source>
        <strain evidence="2 3">BH72</strain>
    </source>
</reference>
<dbReference type="InterPro" id="IPR019600">
    <property type="entry name" value="Hemin_uptake_protein_HemP"/>
</dbReference>
<protein>
    <submittedName>
        <fullName evidence="2">Hemin uptake protein</fullName>
    </submittedName>
</protein>